<organism evidence="1 2">
    <name type="scientific">Mycobacterium nebraskense</name>
    <dbReference type="NCBI Taxonomy" id="244292"/>
    <lineage>
        <taxon>Bacteria</taxon>
        <taxon>Bacillati</taxon>
        <taxon>Actinomycetota</taxon>
        <taxon>Actinomycetes</taxon>
        <taxon>Mycobacteriales</taxon>
        <taxon>Mycobacteriaceae</taxon>
        <taxon>Mycobacterium</taxon>
    </lineage>
</organism>
<name>A0A0F5NI05_9MYCO</name>
<dbReference type="OrthoDB" id="8746011at2"/>
<proteinExistence type="predicted"/>
<keyword evidence="2" id="KW-1185">Reference proteome</keyword>
<reference evidence="1 2" key="1">
    <citation type="submission" date="2016-01" db="EMBL/GenBank/DDBJ databases">
        <title>The new phylogeny of the genus Mycobacterium.</title>
        <authorList>
            <person name="Tarcisio F."/>
            <person name="Conor M."/>
            <person name="Antonella G."/>
            <person name="Elisabetta G."/>
            <person name="Giulia F.S."/>
            <person name="Sara T."/>
            <person name="Anna F."/>
            <person name="Clotilde B."/>
            <person name="Roberto B."/>
            <person name="Veronica D.S."/>
            <person name="Fabio R."/>
            <person name="Monica P."/>
            <person name="Olivier J."/>
            <person name="Enrico T."/>
            <person name="Nicola S."/>
        </authorList>
    </citation>
    <scope>NUCLEOTIDE SEQUENCE [LARGE SCALE GENOMIC DNA]</scope>
    <source>
        <strain evidence="1 2">DSM 44803</strain>
    </source>
</reference>
<evidence type="ECO:0000313" key="1">
    <source>
        <dbReference type="EMBL" id="ORW22117.1"/>
    </source>
</evidence>
<comment type="caution">
    <text evidence="1">The sequence shown here is derived from an EMBL/GenBank/DDBJ whole genome shotgun (WGS) entry which is preliminary data.</text>
</comment>
<sequence>MTALLDEVLDAHGGLERWGKARTVHARVRTGGLLIRTRVPGNRFADYRITVHVQQPLTVFDPFPQDGQRGVFERGAARIEGHDGEVLSSRADARAAFFGRSGLRRNIRWDPLDSVYFAGYAMWNYLTFPHLLTREGVEVSEGDTWSERGETWRRLEASFPPNIDTHSPHQTFYVDAGGRLRRHDYVSEVIGRWARVAHHCADHVQAGGLLFPTRRWVHPLGPGNRSVPFPTLVSLQLTDLRVEAK</sequence>
<dbReference type="RefSeq" id="WP_046182054.1">
    <property type="nucleotide sequence ID" value="NZ_LASX01000007.1"/>
</dbReference>
<evidence type="ECO:0000313" key="2">
    <source>
        <dbReference type="Proteomes" id="UP000193781"/>
    </source>
</evidence>
<accession>A0A0F5NI05</accession>
<dbReference type="STRING" id="244292.ABW17_27240"/>
<dbReference type="Proteomes" id="UP000193781">
    <property type="component" value="Unassembled WGS sequence"/>
</dbReference>
<dbReference type="AlphaFoldDB" id="A0A0F5NI05"/>
<dbReference type="EMBL" id="LQPH01000123">
    <property type="protein sequence ID" value="ORW22117.1"/>
    <property type="molecule type" value="Genomic_DNA"/>
</dbReference>
<gene>
    <name evidence="1" type="ORF">AWC17_05560</name>
</gene>
<protein>
    <submittedName>
        <fullName evidence="1">Uncharacterized protein</fullName>
    </submittedName>
</protein>